<evidence type="ECO:0000313" key="2">
    <source>
        <dbReference type="EMBL" id="GHD54986.1"/>
    </source>
</evidence>
<keyword evidence="1" id="KW-0732">Signal</keyword>
<proteinExistence type="predicted"/>
<reference evidence="3" key="1">
    <citation type="journal article" date="2019" name="Int. J. Syst. Evol. Microbiol.">
        <title>The Global Catalogue of Microorganisms (GCM) 10K type strain sequencing project: providing services to taxonomists for standard genome sequencing and annotation.</title>
        <authorList>
            <consortium name="The Broad Institute Genomics Platform"/>
            <consortium name="The Broad Institute Genome Sequencing Center for Infectious Disease"/>
            <person name="Wu L."/>
            <person name="Ma J."/>
        </authorList>
    </citation>
    <scope>NUCLEOTIDE SEQUENCE [LARGE SCALE GENOMIC DNA]</scope>
    <source>
        <strain evidence="3">KCTC 22154</strain>
    </source>
</reference>
<feature type="signal peptide" evidence="1">
    <location>
        <begin position="1"/>
        <end position="28"/>
    </location>
</feature>
<sequence length="110" mass="12349">MIKRFNHIRALMLGASWLLLGLPAMAMAQLTANEAIDIVQQRYQGELLDIEVKSGRGWENSDQVYELRLLTEQGNVLKIRIARENGRFLEIDGRGQIEARLLPASASEGT</sequence>
<protein>
    <recommendedName>
        <fullName evidence="4">PepSY domain-containing protein</fullName>
    </recommendedName>
</protein>
<feature type="chain" id="PRO_5034987108" description="PepSY domain-containing protein" evidence="1">
    <location>
        <begin position="29"/>
        <end position="110"/>
    </location>
</feature>
<name>A0A8H9IRX7_9GAMM</name>
<gene>
    <name evidence="2" type="ORF">GCM10007157_04150</name>
</gene>
<keyword evidence="3" id="KW-1185">Reference proteome</keyword>
<dbReference type="Proteomes" id="UP000623776">
    <property type="component" value="Unassembled WGS sequence"/>
</dbReference>
<dbReference type="EMBL" id="BMXN01000002">
    <property type="protein sequence ID" value="GHD54986.1"/>
    <property type="molecule type" value="Genomic_DNA"/>
</dbReference>
<dbReference type="AlphaFoldDB" id="A0A8H9IRX7"/>
<evidence type="ECO:0008006" key="4">
    <source>
        <dbReference type="Google" id="ProtNLM"/>
    </source>
</evidence>
<accession>A0A8H9IRX7</accession>
<dbReference type="RefSeq" id="WP_052196303.1">
    <property type="nucleotide sequence ID" value="NZ_BMXN01000002.1"/>
</dbReference>
<evidence type="ECO:0000256" key="1">
    <source>
        <dbReference type="SAM" id="SignalP"/>
    </source>
</evidence>
<comment type="caution">
    <text evidence="2">The sequence shown here is derived from an EMBL/GenBank/DDBJ whole genome shotgun (WGS) entry which is preliminary data.</text>
</comment>
<organism evidence="2 3">
    <name type="scientific">Vreelandella hamiltonii</name>
    <dbReference type="NCBI Taxonomy" id="502829"/>
    <lineage>
        <taxon>Bacteria</taxon>
        <taxon>Pseudomonadati</taxon>
        <taxon>Pseudomonadota</taxon>
        <taxon>Gammaproteobacteria</taxon>
        <taxon>Oceanospirillales</taxon>
        <taxon>Halomonadaceae</taxon>
        <taxon>Vreelandella</taxon>
    </lineage>
</organism>
<evidence type="ECO:0000313" key="3">
    <source>
        <dbReference type="Proteomes" id="UP000623776"/>
    </source>
</evidence>